<gene>
    <name evidence="2" type="ORF">JCM21714_4287</name>
</gene>
<reference evidence="2 3" key="1">
    <citation type="journal article" date="2014" name="Genome Announc.">
        <title>Draft Genome Sequence of the Boron-Tolerant and Moderately Halotolerant Bacterium Gracilibacillus boraciitolerans JCM 21714T.</title>
        <authorList>
            <person name="Ahmed I."/>
            <person name="Oshima K."/>
            <person name="Suda W."/>
            <person name="Kitamura K."/>
            <person name="Iida T."/>
            <person name="Ohmori Y."/>
            <person name="Fujiwara T."/>
            <person name="Hattori M."/>
            <person name="Ohkuma M."/>
        </authorList>
    </citation>
    <scope>NUCLEOTIDE SEQUENCE [LARGE SCALE GENOMIC DNA]</scope>
    <source>
        <strain evidence="2 3">JCM 21714</strain>
    </source>
</reference>
<dbReference type="GO" id="GO:0046983">
    <property type="term" value="F:protein dimerization activity"/>
    <property type="evidence" value="ECO:0007669"/>
    <property type="project" value="InterPro"/>
</dbReference>
<dbReference type="PROSITE" id="PS51500">
    <property type="entry name" value="SIN"/>
    <property type="match status" value="1"/>
</dbReference>
<dbReference type="InterPro" id="IPR010982">
    <property type="entry name" value="Lambda_DNA-bd_dom_sf"/>
</dbReference>
<name>W4VQD2_9BACI</name>
<dbReference type="Pfam" id="PF08671">
    <property type="entry name" value="SinI"/>
    <property type="match status" value="1"/>
</dbReference>
<keyword evidence="3" id="KW-1185">Reference proteome</keyword>
<dbReference type="Proteomes" id="UP000019102">
    <property type="component" value="Unassembled WGS sequence"/>
</dbReference>
<feature type="domain" description="Sin" evidence="1">
    <location>
        <begin position="10"/>
        <end position="48"/>
    </location>
</feature>
<dbReference type="GO" id="GO:0006355">
    <property type="term" value="P:regulation of DNA-templated transcription"/>
    <property type="evidence" value="ECO:0007669"/>
    <property type="project" value="InterPro"/>
</dbReference>
<dbReference type="SUPFAM" id="SSF47406">
    <property type="entry name" value="SinR repressor dimerisation domain-like"/>
    <property type="match status" value="1"/>
</dbReference>
<dbReference type="EMBL" id="BAVS01000038">
    <property type="protein sequence ID" value="GAE95078.1"/>
    <property type="molecule type" value="Genomic_DNA"/>
</dbReference>
<dbReference type="eggNOG" id="COG1396">
    <property type="taxonomic scope" value="Bacteria"/>
</dbReference>
<evidence type="ECO:0000313" key="2">
    <source>
        <dbReference type="EMBL" id="GAE95078.1"/>
    </source>
</evidence>
<dbReference type="Gene3D" id="1.10.260.40">
    <property type="entry name" value="lambda repressor-like DNA-binding domains"/>
    <property type="match status" value="1"/>
</dbReference>
<evidence type="ECO:0000259" key="1">
    <source>
        <dbReference type="PROSITE" id="PS51500"/>
    </source>
</evidence>
<dbReference type="AlphaFoldDB" id="W4VQD2"/>
<dbReference type="InterPro" id="IPR010981">
    <property type="entry name" value="SinR/SinI_dimer_dom"/>
</dbReference>
<evidence type="ECO:0000313" key="3">
    <source>
        <dbReference type="Proteomes" id="UP000019102"/>
    </source>
</evidence>
<dbReference type="STRING" id="1298598.JCM21714_4287"/>
<dbReference type="InterPro" id="IPR036281">
    <property type="entry name" value="SinR/SinI_dimer_dom_sf"/>
</dbReference>
<comment type="caution">
    <text evidence="2">The sequence shown here is derived from an EMBL/GenBank/DDBJ whole genome shotgun (WGS) entry which is preliminary data.</text>
</comment>
<sequence length="53" mass="6417">MTVNELLMSQSDEELREHLDDEWLKLAQDAMKSGVSKQEFQEFLEFNKWKQKQ</sequence>
<protein>
    <submittedName>
        <fullName evidence="2">Regulator</fullName>
    </submittedName>
</protein>
<dbReference type="GO" id="GO:0003677">
    <property type="term" value="F:DNA binding"/>
    <property type="evidence" value="ECO:0007669"/>
    <property type="project" value="InterPro"/>
</dbReference>
<proteinExistence type="predicted"/>
<accession>W4VQD2</accession>
<organism evidence="2 3">
    <name type="scientific">Gracilibacillus boraciitolerans JCM 21714</name>
    <dbReference type="NCBI Taxonomy" id="1298598"/>
    <lineage>
        <taxon>Bacteria</taxon>
        <taxon>Bacillati</taxon>
        <taxon>Bacillota</taxon>
        <taxon>Bacilli</taxon>
        <taxon>Bacillales</taxon>
        <taxon>Bacillaceae</taxon>
        <taxon>Gracilibacillus</taxon>
    </lineage>
</organism>